<comment type="caution">
    <text evidence="5">The sequence shown here is derived from an EMBL/GenBank/DDBJ whole genome shotgun (WGS) entry which is preliminary data.</text>
</comment>
<keyword evidence="2" id="KW-0106">Calcium</keyword>
<dbReference type="EMBL" id="JBJJXE010000001">
    <property type="protein sequence ID" value="MFL1731461.1"/>
    <property type="molecule type" value="Genomic_DNA"/>
</dbReference>
<feature type="region of interest" description="Disordered" evidence="3">
    <location>
        <begin position="134"/>
        <end position="163"/>
    </location>
</feature>
<dbReference type="SUPFAM" id="SSF51120">
    <property type="entry name" value="beta-Roll"/>
    <property type="match status" value="2"/>
</dbReference>
<evidence type="ECO:0000256" key="3">
    <source>
        <dbReference type="SAM" id="MobiDB-lite"/>
    </source>
</evidence>
<dbReference type="InterPro" id="IPR024079">
    <property type="entry name" value="MetalloPept_cat_dom_sf"/>
</dbReference>
<comment type="similarity">
    <text evidence="1">Belongs to the peptidase M10B family.</text>
</comment>
<evidence type="ECO:0000259" key="4">
    <source>
        <dbReference type="SMART" id="SM00235"/>
    </source>
</evidence>
<feature type="domain" description="Peptidase metallopeptidase" evidence="4">
    <location>
        <begin position="1025"/>
        <end position="1181"/>
    </location>
</feature>
<keyword evidence="6" id="KW-1185">Reference proteome</keyword>
<dbReference type="Gene3D" id="2.150.10.10">
    <property type="entry name" value="Serralysin-like metalloprotease, C-terminal"/>
    <property type="match status" value="2"/>
</dbReference>
<dbReference type="RefSeq" id="WP_407068358.1">
    <property type="nucleotide sequence ID" value="NZ_JBJJXE010000001.1"/>
</dbReference>
<evidence type="ECO:0000256" key="1">
    <source>
        <dbReference type="ARBA" id="ARBA00009490"/>
    </source>
</evidence>
<organism evidence="5 6">
    <name type="scientific">Moraxella oculi</name>
    <dbReference type="NCBI Taxonomy" id="2940516"/>
    <lineage>
        <taxon>Bacteria</taxon>
        <taxon>Pseudomonadati</taxon>
        <taxon>Pseudomonadota</taxon>
        <taxon>Gammaproteobacteria</taxon>
        <taxon>Moraxellales</taxon>
        <taxon>Moraxellaceae</taxon>
        <taxon>Moraxella</taxon>
    </lineage>
</organism>
<evidence type="ECO:0000256" key="2">
    <source>
        <dbReference type="ARBA" id="ARBA00022837"/>
    </source>
</evidence>
<dbReference type="InterPro" id="IPR013783">
    <property type="entry name" value="Ig-like_fold"/>
</dbReference>
<dbReference type="Proteomes" id="UP001624684">
    <property type="component" value="Unassembled WGS sequence"/>
</dbReference>
<dbReference type="InterPro" id="IPR001343">
    <property type="entry name" value="Hemolysn_Ca-bd"/>
</dbReference>
<dbReference type="InterPro" id="IPR018511">
    <property type="entry name" value="Hemolysin-typ_Ca-bd_CS"/>
</dbReference>
<sequence>MQKTYRLVISHDGKTQYVQLDGKKPVKVKAKANTKYQIYNDDEITQDVRIEIVGNDAYITLPNQQEIALVLENYQHYVALGTMDNTANTINLTELMDSNTSPVAITSTKSKLGLGAIAMGLGAVGMGAAAFGGNSGGKKNTPTPKAEPKQVTKKKAEVEADDFAKNPPKITFDHITEDNIINQNESQATLMVTGFVENSKTGDILTVTIGMASQNVVVVNGKFSLKLDGKTLIVHDEISATLTRNGREIGTKTHQYQVDTQIDAPTIKLNNITDDNVINLNESNGKIIVSGTVDNAKDGDEIIISCGCPACTGVEWVDIKTTVQNGGFSVDFKGVDMAASGRTTVKASVTTTDDAKNTATGTAEKTYAVDITPPDPSFVYDKIGEKNIINAKVAENDIILRGKVVNLGENETIMVKVTVNGKDHFATKNGEYYQISVPSIDFANDQVVKWHLTAKDKAGNEKIIEQYQSYAYDITLNQPTIEIDTNNQIVNMTTRGLTLSGTLNFDDDVLKSSAKVDIVLNDKTHSATVNTDTKTWSLNLSEKLAKQNQGNNDFIVKVSVADAAGNVAENQSVGHFVVDTAAPQITVTLNDIGQITQIGTEKVTLSGTVTGEFKPSNTVKVSVNGTEFVANITKGGAFSVEVPRTTLIQNASKKISASLDNTDDAGNIGIATTEQNYTVISSPNSPKQTGVELDSLANDDVINVTESKITKTKITGTAENAEGQTVAITIGNSTHHVEVKKGTFSLDVDTKTLVENKDGKILASLNGQISERTYKVDNFVSAQIKINEMTDIMPSTMVRLTGKIQLDGLFAKYQNPIQLQSFVAKLNDKEYAVAVNTKTQTFSWDIDVADLHNAQGKEISFVNKGGVSIYDYQNDKVVFQSTPQLATSNYQFDANPYVANGLVKRGFELTHTKINGQVSGSAKAGDTVAITIGKEIVLTKVQNDLSFVAMVNNDVLKQADKLSATLSTKNHQGQAITINTEYTYQTGAGKAKGEFISKFITPSDNELPYFIKATETDHKEFGYLKRFKYGQGAEITYSFNKEYHQARDWTYTNRKAVRDALANYAKYADIKFVELPDNSGVNVPNGVGRADIEFHHRPLYKSAGVADFGGNVHISTSHHYMNNRNGFHLLMHEIGHSLGMKHTHETPNALNHIEDNTGLSVMSYRGTQMDVDRWDLRLFDIAFAQYRYGVNKTQRTGNDTYTFKAFNTQVADGNVYIWDGAGVDTFDASKEKERVTVDLNPGSWIYRGEKTANFILEKHEDLSAQQYLGINGHVNDPQRYLSKGKGKYTFNDGQAFIGYGTQLERLIGSDFNDRLKGNIADNEIFGGAGDDFIEGRDGHDYLDGGQGVDTMHGGRGDDVFIVDNVNDVVVENYLEGTDTVYSYAQSYKLSPNVENISLLGVAKIAIGNELDNRITGNELSNTLTGGAGKDTFVFSNLLNGSVDTITDFNVSEDSIALSSSVFEGLTKDTIKDHIKYDQETGAISYDKDGNGEADGVHFATLQNKPNLTVEEIHFILI</sequence>
<proteinExistence type="inferred from homology"/>
<feature type="compositionally biased region" description="Basic and acidic residues" evidence="3">
    <location>
        <begin position="146"/>
        <end position="163"/>
    </location>
</feature>
<reference evidence="5 6" key="1">
    <citation type="submission" date="2024-11" db="EMBL/GenBank/DDBJ databases">
        <title>First Report of Moraxella oculi in Brazil in an Infectious Bovine Keratoconjunctivitis Outbreak.</title>
        <authorList>
            <person name="Carvalho C.V."/>
            <person name="Domingues R."/>
            <person name="Coutinho C."/>
            <person name="Honorio N.T.B.S."/>
            <person name="Faza D.R.L.R."/>
            <person name="Carvalho W.A."/>
            <person name="Machado A.B.F."/>
            <person name="Martins M.F."/>
            <person name="Gaspar E.B."/>
        </authorList>
    </citation>
    <scope>NUCLEOTIDE SEQUENCE [LARGE SCALE GENOMIC DNA]</scope>
    <source>
        <strain evidence="5 6">2117LE</strain>
    </source>
</reference>
<dbReference type="Pfam" id="PF00353">
    <property type="entry name" value="HemolysinCabind"/>
    <property type="match status" value="2"/>
</dbReference>
<protein>
    <submittedName>
        <fullName evidence="5">Ig-like domain-containing protein</fullName>
    </submittedName>
</protein>
<dbReference type="Gene3D" id="2.60.40.10">
    <property type="entry name" value="Immunoglobulins"/>
    <property type="match status" value="7"/>
</dbReference>
<dbReference type="InterPro" id="IPR049826">
    <property type="entry name" value="Ig-like_ice"/>
</dbReference>
<gene>
    <name evidence="5" type="ORF">ACJHVH_00370</name>
</gene>
<dbReference type="InterPro" id="IPR011049">
    <property type="entry name" value="Serralysin-like_metalloprot_C"/>
</dbReference>
<evidence type="ECO:0000313" key="5">
    <source>
        <dbReference type="EMBL" id="MFL1731461.1"/>
    </source>
</evidence>
<dbReference type="NCBIfam" id="NF033510">
    <property type="entry name" value="Ca_tandemer"/>
    <property type="match status" value="6"/>
</dbReference>
<evidence type="ECO:0000313" key="6">
    <source>
        <dbReference type="Proteomes" id="UP001624684"/>
    </source>
</evidence>
<name>A0ABW8U3A8_9GAMM</name>
<dbReference type="NCBIfam" id="NF012196">
    <property type="entry name" value="Ig_like_ice"/>
    <property type="match status" value="1"/>
</dbReference>
<dbReference type="Gene3D" id="3.40.390.10">
    <property type="entry name" value="Collagenase (Catalytic Domain)"/>
    <property type="match status" value="1"/>
</dbReference>
<dbReference type="SUPFAM" id="SSF55486">
    <property type="entry name" value="Metalloproteases ('zincins'), catalytic domain"/>
    <property type="match status" value="1"/>
</dbReference>
<dbReference type="SMART" id="SM00235">
    <property type="entry name" value="ZnMc"/>
    <property type="match status" value="1"/>
</dbReference>
<accession>A0ABW8U3A8</accession>
<dbReference type="PROSITE" id="PS00330">
    <property type="entry name" value="HEMOLYSIN_CALCIUM"/>
    <property type="match status" value="1"/>
</dbReference>
<dbReference type="PRINTS" id="PR00313">
    <property type="entry name" value="CABNDNGRPT"/>
</dbReference>
<dbReference type="InterPro" id="IPR006026">
    <property type="entry name" value="Peptidase_Metallo"/>
</dbReference>